<proteinExistence type="predicted"/>
<protein>
    <recommendedName>
        <fullName evidence="4">H+-ATPase subunit H</fullName>
    </recommendedName>
</protein>
<evidence type="ECO:0000313" key="2">
    <source>
        <dbReference type="EMBL" id="CED94536.1"/>
    </source>
</evidence>
<accession>A0A1V1I2U0</accession>
<dbReference type="EMBL" id="LN555523">
    <property type="protein sequence ID" value="CED94536.1"/>
    <property type="molecule type" value="Genomic_DNA"/>
</dbReference>
<name>A0A1V1I2U0_9FIRM</name>
<dbReference type="Proteomes" id="UP000245622">
    <property type="component" value="Chromosome 1"/>
</dbReference>
<dbReference type="KEGG" id="ril:CRIB_1930"/>
<evidence type="ECO:0000313" key="3">
    <source>
        <dbReference type="Proteomes" id="UP000245622"/>
    </source>
</evidence>
<sequence>MYVDLEVMDRFEELECIISNASSIPFSHKSGIDKDEVLELINNIKASLPEELKQASWVNKERHKIINDSKQEALEIVEQAKKEAERIKEEYENNIEELKKNSQEILDAYLEASEPVVKAEEKANEMISRAEIVAKEIKLGSIEYAEDVLTTVEHNLKSILQEIERNRIELNPGK</sequence>
<keyword evidence="1" id="KW-0175">Coiled coil</keyword>
<dbReference type="AlphaFoldDB" id="A0A1V1I2U0"/>
<evidence type="ECO:0000256" key="1">
    <source>
        <dbReference type="SAM" id="Coils"/>
    </source>
</evidence>
<dbReference type="GeneID" id="82205956"/>
<evidence type="ECO:0008006" key="4">
    <source>
        <dbReference type="Google" id="ProtNLM"/>
    </source>
</evidence>
<organism evidence="2 3">
    <name type="scientific">Romboutsia ilealis</name>
    <dbReference type="NCBI Taxonomy" id="1115758"/>
    <lineage>
        <taxon>Bacteria</taxon>
        <taxon>Bacillati</taxon>
        <taxon>Bacillota</taxon>
        <taxon>Clostridia</taxon>
        <taxon>Peptostreptococcales</taxon>
        <taxon>Peptostreptococcaceae</taxon>
        <taxon>Romboutsia</taxon>
    </lineage>
</organism>
<keyword evidence="3" id="KW-1185">Reference proteome</keyword>
<dbReference type="RefSeq" id="WP_180702044.1">
    <property type="nucleotide sequence ID" value="NZ_CAJUCR010000004.1"/>
</dbReference>
<feature type="coiled-coil region" evidence="1">
    <location>
        <begin position="67"/>
        <end position="108"/>
    </location>
</feature>
<reference evidence="2 3" key="1">
    <citation type="submission" date="2014-04" db="EMBL/GenBank/DDBJ databases">
        <authorList>
            <person name="Hornung B.V."/>
        </authorList>
    </citation>
    <scope>NUCLEOTIDE SEQUENCE [LARGE SCALE GENOMIC DNA]</scope>
    <source>
        <strain evidence="2 3">CRIB</strain>
    </source>
</reference>
<gene>
    <name evidence="2" type="ORF">CRIB_1930</name>
</gene>